<dbReference type="Proteomes" id="UP000477311">
    <property type="component" value="Unassembled WGS sequence"/>
</dbReference>
<dbReference type="InterPro" id="IPR050484">
    <property type="entry name" value="Transf_Hexapept/Carb_Anhydrase"/>
</dbReference>
<dbReference type="CDD" id="cd04645">
    <property type="entry name" value="LbH_gamma_CA_like"/>
    <property type="match status" value="1"/>
</dbReference>
<name>A0A6M1RK87_9BACT</name>
<protein>
    <submittedName>
        <fullName evidence="1">Gamma carbonic anhydrase family protein</fullName>
    </submittedName>
</protein>
<dbReference type="RefSeq" id="WP_165105370.1">
    <property type="nucleotide sequence ID" value="NZ_JAAKYA010000007.1"/>
</dbReference>
<dbReference type="PANTHER" id="PTHR13061:SF29">
    <property type="entry name" value="GAMMA CARBONIC ANHYDRASE-LIKE 1, MITOCHONDRIAL-RELATED"/>
    <property type="match status" value="1"/>
</dbReference>
<comment type="caution">
    <text evidence="1">The sequence shown here is derived from an EMBL/GenBank/DDBJ whole genome shotgun (WGS) entry which is preliminary data.</text>
</comment>
<gene>
    <name evidence="1" type="ORF">G4L39_01445</name>
</gene>
<dbReference type="EMBL" id="JAAKYA010000007">
    <property type="protein sequence ID" value="NGO38063.1"/>
    <property type="molecule type" value="Genomic_DNA"/>
</dbReference>
<dbReference type="AlphaFoldDB" id="A0A6M1RK87"/>
<keyword evidence="2" id="KW-1185">Reference proteome</keyword>
<proteinExistence type="predicted"/>
<evidence type="ECO:0000313" key="1">
    <source>
        <dbReference type="EMBL" id="NGO38063.1"/>
    </source>
</evidence>
<dbReference type="InterPro" id="IPR011004">
    <property type="entry name" value="Trimer_LpxA-like_sf"/>
</dbReference>
<evidence type="ECO:0000313" key="2">
    <source>
        <dbReference type="Proteomes" id="UP000477311"/>
    </source>
</evidence>
<organism evidence="1 2">
    <name type="scientific">Limisphaera ngatamarikiensis</name>
    <dbReference type="NCBI Taxonomy" id="1324935"/>
    <lineage>
        <taxon>Bacteria</taxon>
        <taxon>Pseudomonadati</taxon>
        <taxon>Verrucomicrobiota</taxon>
        <taxon>Verrucomicrobiia</taxon>
        <taxon>Limisphaerales</taxon>
        <taxon>Limisphaeraceae</taxon>
        <taxon>Limisphaera</taxon>
    </lineage>
</organism>
<dbReference type="PANTHER" id="PTHR13061">
    <property type="entry name" value="DYNACTIN SUBUNIT P25"/>
    <property type="match status" value="1"/>
</dbReference>
<reference evidence="1 2" key="1">
    <citation type="submission" date="2020-02" db="EMBL/GenBank/DDBJ databases">
        <title>Draft genome sequence of Limisphaera ngatamarikiensis NGM72.4T, a thermophilic Verrucomicrobia grouped in subdivision 3.</title>
        <authorList>
            <person name="Carere C.R."/>
            <person name="Steen J."/>
            <person name="Hugenholtz P."/>
            <person name="Stott M.B."/>
        </authorList>
    </citation>
    <scope>NUCLEOTIDE SEQUENCE [LARGE SCALE GENOMIC DNA]</scope>
    <source>
        <strain evidence="1 2">NGM72.4</strain>
    </source>
</reference>
<dbReference type="Gene3D" id="2.160.10.10">
    <property type="entry name" value="Hexapeptide repeat proteins"/>
    <property type="match status" value="1"/>
</dbReference>
<sequence length="195" mass="20901">MNRSSDEGAHWASLQCNPRWEDPIYVAPTALVLGEVHLGAEVNLWPYVVVRADLNRIVIGRGTNLQDHVVVHLSAEQPCEVGAYVTVGHGAVLHACRVEDEVLVGMRATILDGAVVGAQSIVGAQALVPQNMVVPPGSLVMGVPARVVRALTAEERNSLKPRALRYITLARAHAQRGWMRVGLDDGAGRETGAAR</sequence>
<accession>A0A6M1RK87</accession>
<dbReference type="SUPFAM" id="SSF51161">
    <property type="entry name" value="Trimeric LpxA-like enzymes"/>
    <property type="match status" value="1"/>
</dbReference>
<dbReference type="InterPro" id="IPR047324">
    <property type="entry name" value="LbH_gamma_CA-like"/>
</dbReference>